<dbReference type="InterPro" id="IPR036291">
    <property type="entry name" value="NAD(P)-bd_dom_sf"/>
</dbReference>
<evidence type="ECO:0000256" key="9">
    <source>
        <dbReference type="ARBA" id="ARBA00023098"/>
    </source>
</evidence>
<evidence type="ECO:0000256" key="4">
    <source>
        <dbReference type="ARBA" id="ARBA00006484"/>
    </source>
</evidence>
<keyword evidence="9" id="KW-0443">Lipid metabolism</keyword>
<dbReference type="SMART" id="SM00822">
    <property type="entry name" value="PKS_KR"/>
    <property type="match status" value="1"/>
</dbReference>
<dbReference type="GO" id="GO:0047560">
    <property type="term" value="F:3-dehydrosphinganine reductase activity"/>
    <property type="evidence" value="ECO:0007669"/>
    <property type="project" value="UniProtKB-EC"/>
</dbReference>
<dbReference type="Pfam" id="PF00106">
    <property type="entry name" value="adh_short"/>
    <property type="match status" value="1"/>
</dbReference>
<dbReference type="GO" id="GO:0005789">
    <property type="term" value="C:endoplasmic reticulum membrane"/>
    <property type="evidence" value="ECO:0007669"/>
    <property type="project" value="TreeGrafter"/>
</dbReference>
<dbReference type="SUPFAM" id="SSF51735">
    <property type="entry name" value="NAD(P)-binding Rossmann-fold domains"/>
    <property type="match status" value="1"/>
</dbReference>
<dbReference type="PRINTS" id="PR00080">
    <property type="entry name" value="SDRFAMILY"/>
</dbReference>
<dbReference type="InterPro" id="IPR057326">
    <property type="entry name" value="KR_dom"/>
</dbReference>
<evidence type="ECO:0000256" key="10">
    <source>
        <dbReference type="ARBA" id="ARBA00026112"/>
    </source>
</evidence>
<dbReference type="PANTHER" id="PTHR43550:SF3">
    <property type="entry name" value="3-KETODIHYDROSPHINGOSINE REDUCTASE"/>
    <property type="match status" value="1"/>
</dbReference>
<dbReference type="CDD" id="cd08939">
    <property type="entry name" value="KDSR-like_SDR_c"/>
    <property type="match status" value="1"/>
</dbReference>
<evidence type="ECO:0000256" key="11">
    <source>
        <dbReference type="ARBA" id="ARBA00044737"/>
    </source>
</evidence>
<comment type="caution">
    <text evidence="16">The sequence shown here is derived from an EMBL/GenBank/DDBJ whole genome shotgun (WGS) entry which is preliminary data.</text>
</comment>
<keyword evidence="14" id="KW-1133">Transmembrane helix</keyword>
<keyword evidence="14" id="KW-0812">Transmembrane</keyword>
<dbReference type="Gene3D" id="3.40.50.720">
    <property type="entry name" value="NAD(P)-binding Rossmann-like Domain"/>
    <property type="match status" value="1"/>
</dbReference>
<evidence type="ECO:0000256" key="5">
    <source>
        <dbReference type="ARBA" id="ARBA00022824"/>
    </source>
</evidence>
<dbReference type="InterPro" id="IPR002347">
    <property type="entry name" value="SDR_fam"/>
</dbReference>
<evidence type="ECO:0000256" key="7">
    <source>
        <dbReference type="ARBA" id="ARBA00022919"/>
    </source>
</evidence>
<dbReference type="EMBL" id="MTYJ01000017">
    <property type="protein sequence ID" value="OQV22453.1"/>
    <property type="molecule type" value="Genomic_DNA"/>
</dbReference>
<proteinExistence type="inferred from homology"/>
<evidence type="ECO:0000256" key="12">
    <source>
        <dbReference type="ARBA" id="ARBA00048930"/>
    </source>
</evidence>
<keyword evidence="7" id="KW-0746">Sphingolipid metabolism</keyword>
<comment type="pathway">
    <text evidence="2">Lipid metabolism; sphingolipid metabolism.</text>
</comment>
<dbReference type="Proteomes" id="UP000192578">
    <property type="component" value="Unassembled WGS sequence"/>
</dbReference>
<dbReference type="InterPro" id="IPR045022">
    <property type="entry name" value="KDSR-like"/>
</dbReference>
<feature type="transmembrane region" description="Helical" evidence="14">
    <location>
        <begin position="5"/>
        <end position="25"/>
    </location>
</feature>
<keyword evidence="6" id="KW-0521">NADP</keyword>
<feature type="domain" description="Ketoreductase" evidence="15">
    <location>
        <begin position="34"/>
        <end position="213"/>
    </location>
</feature>
<evidence type="ECO:0000256" key="6">
    <source>
        <dbReference type="ARBA" id="ARBA00022857"/>
    </source>
</evidence>
<keyword evidence="17" id="KW-1185">Reference proteome</keyword>
<evidence type="ECO:0000256" key="2">
    <source>
        <dbReference type="ARBA" id="ARBA00004760"/>
    </source>
</evidence>
<dbReference type="EC" id="1.1.1.102" evidence="10"/>
<sequence>MDATILLACVVTFLFILYMISPLLAPKQMDLMGMHVVITGGSFGIGFAVAKEAYQRGAHVTIIARKQGQLKEAKDTIESMDRRFSSQKVHSISLDITVADRVPAAIQEAIQHNGPIDVLVNCAGTATSATFDDTPIDEFHRLMDINYFGSVNVTKAAVAAMKDRKSGRIVFVSSQAGQVGMYGFSAYSATKFALRGLAEALEMELKPFNIPVTLIHPPDTDTPGFKEEEKNKPEITRTISQTAGLYSAEHVARVLLDDAQSGKFMSTIGIDGYMLGCINAGMSPVISMMEPLQQFFLMGILRSVGLCYRRYFDHIVRKGVARQQEVVAPVQEVKSR</sequence>
<evidence type="ECO:0000256" key="13">
    <source>
        <dbReference type="RuleBase" id="RU000363"/>
    </source>
</evidence>
<dbReference type="GO" id="GO:0030148">
    <property type="term" value="P:sphingolipid biosynthetic process"/>
    <property type="evidence" value="ECO:0007669"/>
    <property type="project" value="InterPro"/>
</dbReference>
<keyword evidence="14" id="KW-0472">Membrane</keyword>
<gene>
    <name evidence="16" type="ORF">BV898_03626</name>
</gene>
<evidence type="ECO:0000313" key="16">
    <source>
        <dbReference type="EMBL" id="OQV22453.1"/>
    </source>
</evidence>
<dbReference type="GO" id="GO:0006666">
    <property type="term" value="P:3-keto-sphinganine metabolic process"/>
    <property type="evidence" value="ECO:0007669"/>
    <property type="project" value="InterPro"/>
</dbReference>
<keyword evidence="8" id="KW-0560">Oxidoreductase</keyword>
<reference evidence="17" key="1">
    <citation type="submission" date="2017-01" db="EMBL/GenBank/DDBJ databases">
        <title>Comparative genomics of anhydrobiosis in the tardigrade Hypsibius dujardini.</title>
        <authorList>
            <person name="Yoshida Y."/>
            <person name="Koutsovoulos G."/>
            <person name="Laetsch D."/>
            <person name="Stevens L."/>
            <person name="Kumar S."/>
            <person name="Horikawa D."/>
            <person name="Ishino K."/>
            <person name="Komine S."/>
            <person name="Tomita M."/>
            <person name="Blaxter M."/>
            <person name="Arakawa K."/>
        </authorList>
    </citation>
    <scope>NUCLEOTIDE SEQUENCE [LARGE SCALE GENOMIC DNA]</scope>
    <source>
        <strain evidence="17">Z151</strain>
    </source>
</reference>
<evidence type="ECO:0000256" key="3">
    <source>
        <dbReference type="ARBA" id="ARBA00004991"/>
    </source>
</evidence>
<comment type="similarity">
    <text evidence="4 13">Belongs to the short-chain dehydrogenases/reductases (SDR) family.</text>
</comment>
<organism evidence="16 17">
    <name type="scientific">Hypsibius exemplaris</name>
    <name type="common">Freshwater tardigrade</name>
    <dbReference type="NCBI Taxonomy" id="2072580"/>
    <lineage>
        <taxon>Eukaryota</taxon>
        <taxon>Metazoa</taxon>
        <taxon>Ecdysozoa</taxon>
        <taxon>Tardigrada</taxon>
        <taxon>Eutardigrada</taxon>
        <taxon>Parachela</taxon>
        <taxon>Hypsibioidea</taxon>
        <taxon>Hypsibiidae</taxon>
        <taxon>Hypsibius</taxon>
    </lineage>
</organism>
<dbReference type="PANTHER" id="PTHR43550">
    <property type="entry name" value="3-KETODIHYDROSPHINGOSINE REDUCTASE"/>
    <property type="match status" value="1"/>
</dbReference>
<dbReference type="FunFam" id="3.40.50.720:FF:000165">
    <property type="entry name" value="3-ketodihydrosphingosine reductase"/>
    <property type="match status" value="1"/>
</dbReference>
<protein>
    <recommendedName>
        <fullName evidence="10">3-dehydrosphinganine reductase</fullName>
        <ecNumber evidence="10">1.1.1.102</ecNumber>
    </recommendedName>
</protein>
<comment type="catalytic activity">
    <reaction evidence="12">
        <text>sphinganine + NADP(+) = 3-oxosphinganine + NADPH + H(+)</text>
        <dbReference type="Rhea" id="RHEA:22640"/>
        <dbReference type="ChEBI" id="CHEBI:15378"/>
        <dbReference type="ChEBI" id="CHEBI:57783"/>
        <dbReference type="ChEBI" id="CHEBI:57817"/>
        <dbReference type="ChEBI" id="CHEBI:58299"/>
        <dbReference type="ChEBI" id="CHEBI:58349"/>
        <dbReference type="EC" id="1.1.1.102"/>
    </reaction>
    <physiologicalReaction direction="right-to-left" evidence="12">
        <dbReference type="Rhea" id="RHEA:22642"/>
    </physiologicalReaction>
</comment>
<accession>A0A1W0X4R6</accession>
<dbReference type="AlphaFoldDB" id="A0A1W0X4R6"/>
<evidence type="ECO:0000259" key="15">
    <source>
        <dbReference type="SMART" id="SM00822"/>
    </source>
</evidence>
<dbReference type="PRINTS" id="PR00081">
    <property type="entry name" value="GDHRDH"/>
</dbReference>
<name>A0A1W0X4R6_HYPEX</name>
<comment type="function">
    <text evidence="11">Catalyzes the reduction of 3'-oxosphinganine (3-ketodihydrosphingosine/KDS) to sphinganine (dihydrosphingosine/DHS), the second step of de novo sphingolipid biosynthesis.</text>
</comment>
<feature type="transmembrane region" description="Helical" evidence="14">
    <location>
        <begin position="31"/>
        <end position="50"/>
    </location>
</feature>
<evidence type="ECO:0000256" key="8">
    <source>
        <dbReference type="ARBA" id="ARBA00023002"/>
    </source>
</evidence>
<dbReference type="OrthoDB" id="37659at2759"/>
<evidence type="ECO:0000256" key="1">
    <source>
        <dbReference type="ARBA" id="ARBA00004240"/>
    </source>
</evidence>
<evidence type="ECO:0000256" key="14">
    <source>
        <dbReference type="SAM" id="Phobius"/>
    </source>
</evidence>
<evidence type="ECO:0000313" key="17">
    <source>
        <dbReference type="Proteomes" id="UP000192578"/>
    </source>
</evidence>
<comment type="subcellular location">
    <subcellularLocation>
        <location evidence="1">Endoplasmic reticulum</location>
    </subcellularLocation>
</comment>
<comment type="pathway">
    <text evidence="3">Sphingolipid metabolism.</text>
</comment>
<keyword evidence="5" id="KW-0256">Endoplasmic reticulum</keyword>